<proteinExistence type="predicted"/>
<evidence type="ECO:0000313" key="4">
    <source>
        <dbReference type="Proteomes" id="UP000054485"/>
    </source>
</evidence>
<dbReference type="Pfam" id="PF03184">
    <property type="entry name" value="DDE_1"/>
    <property type="match status" value="1"/>
</dbReference>
<dbReference type="AlphaFoldDB" id="A0A0D0ALD5"/>
<gene>
    <name evidence="3" type="ORF">CY34DRAFT_52110</name>
</gene>
<dbReference type="HOGENOM" id="CLU_013929_2_4_1"/>
<evidence type="ECO:0000256" key="1">
    <source>
        <dbReference type="SAM" id="MobiDB-lite"/>
    </source>
</evidence>
<accession>A0A0D0ALD5</accession>
<keyword evidence="4" id="KW-1185">Reference proteome</keyword>
<reference evidence="4" key="2">
    <citation type="submission" date="2015-01" db="EMBL/GenBank/DDBJ databases">
        <title>Evolutionary Origins and Diversification of the Mycorrhizal Mutualists.</title>
        <authorList>
            <consortium name="DOE Joint Genome Institute"/>
            <consortium name="Mycorrhizal Genomics Consortium"/>
            <person name="Kohler A."/>
            <person name="Kuo A."/>
            <person name="Nagy L.G."/>
            <person name="Floudas D."/>
            <person name="Copeland A."/>
            <person name="Barry K.W."/>
            <person name="Cichocki N."/>
            <person name="Veneault-Fourrey C."/>
            <person name="LaButti K."/>
            <person name="Lindquist E.A."/>
            <person name="Lipzen A."/>
            <person name="Lundell T."/>
            <person name="Morin E."/>
            <person name="Murat C."/>
            <person name="Riley R."/>
            <person name="Ohm R."/>
            <person name="Sun H."/>
            <person name="Tunlid A."/>
            <person name="Henrissat B."/>
            <person name="Grigoriev I.V."/>
            <person name="Hibbett D.S."/>
            <person name="Martin F."/>
        </authorList>
    </citation>
    <scope>NUCLEOTIDE SEQUENCE [LARGE SCALE GENOMIC DNA]</scope>
    <source>
        <strain evidence="4">UH-Slu-Lm8-n1</strain>
    </source>
</reference>
<dbReference type="GO" id="GO:0003676">
    <property type="term" value="F:nucleic acid binding"/>
    <property type="evidence" value="ECO:0007669"/>
    <property type="project" value="InterPro"/>
</dbReference>
<evidence type="ECO:0000259" key="2">
    <source>
        <dbReference type="Pfam" id="PF03184"/>
    </source>
</evidence>
<dbReference type="Proteomes" id="UP000054485">
    <property type="component" value="Unassembled WGS sequence"/>
</dbReference>
<organism evidence="3 4">
    <name type="scientific">Suillus luteus UH-Slu-Lm8-n1</name>
    <dbReference type="NCBI Taxonomy" id="930992"/>
    <lineage>
        <taxon>Eukaryota</taxon>
        <taxon>Fungi</taxon>
        <taxon>Dikarya</taxon>
        <taxon>Basidiomycota</taxon>
        <taxon>Agaricomycotina</taxon>
        <taxon>Agaricomycetes</taxon>
        <taxon>Agaricomycetidae</taxon>
        <taxon>Boletales</taxon>
        <taxon>Suillineae</taxon>
        <taxon>Suillaceae</taxon>
        <taxon>Suillus</taxon>
    </lineage>
</organism>
<feature type="non-terminal residue" evidence="3">
    <location>
        <position position="1"/>
    </location>
</feature>
<sequence length="110" mass="12403">IHVLCYPAHSTHIYQGLDVAVFGVLKQCWSEERDRWEREKGEKVTKSNFLAIYGAAHIRALTSETIKSAFRKTGVWPFNPKVVTDEMLAPARESSNQGHLPITPESPVRA</sequence>
<dbReference type="OrthoDB" id="3238847at2759"/>
<reference evidence="3 4" key="1">
    <citation type="submission" date="2014-04" db="EMBL/GenBank/DDBJ databases">
        <authorList>
            <consortium name="DOE Joint Genome Institute"/>
            <person name="Kuo A."/>
            <person name="Ruytinx J."/>
            <person name="Rineau F."/>
            <person name="Colpaert J."/>
            <person name="Kohler A."/>
            <person name="Nagy L.G."/>
            <person name="Floudas D."/>
            <person name="Copeland A."/>
            <person name="Barry K.W."/>
            <person name="Cichocki N."/>
            <person name="Veneault-Fourrey C."/>
            <person name="LaButti K."/>
            <person name="Lindquist E.A."/>
            <person name="Lipzen A."/>
            <person name="Lundell T."/>
            <person name="Morin E."/>
            <person name="Murat C."/>
            <person name="Sun H."/>
            <person name="Tunlid A."/>
            <person name="Henrissat B."/>
            <person name="Grigoriev I.V."/>
            <person name="Hibbett D.S."/>
            <person name="Martin F."/>
            <person name="Nordberg H.P."/>
            <person name="Cantor M.N."/>
            <person name="Hua S.X."/>
        </authorList>
    </citation>
    <scope>NUCLEOTIDE SEQUENCE [LARGE SCALE GENOMIC DNA]</scope>
    <source>
        <strain evidence="3 4">UH-Slu-Lm8-n1</strain>
    </source>
</reference>
<feature type="non-terminal residue" evidence="3">
    <location>
        <position position="110"/>
    </location>
</feature>
<feature type="region of interest" description="Disordered" evidence="1">
    <location>
        <begin position="89"/>
        <end position="110"/>
    </location>
</feature>
<dbReference type="EMBL" id="KN836128">
    <property type="protein sequence ID" value="KIK32743.1"/>
    <property type="molecule type" value="Genomic_DNA"/>
</dbReference>
<dbReference type="InterPro" id="IPR004875">
    <property type="entry name" value="DDE_SF_endonuclease_dom"/>
</dbReference>
<feature type="domain" description="DDE-1" evidence="2">
    <location>
        <begin position="1"/>
        <end position="70"/>
    </location>
</feature>
<dbReference type="InParanoid" id="A0A0D0ALD5"/>
<protein>
    <recommendedName>
        <fullName evidence="2">DDE-1 domain-containing protein</fullName>
    </recommendedName>
</protein>
<evidence type="ECO:0000313" key="3">
    <source>
        <dbReference type="EMBL" id="KIK32743.1"/>
    </source>
</evidence>
<dbReference type="STRING" id="930992.A0A0D0ALD5"/>
<name>A0A0D0ALD5_9AGAM</name>